<evidence type="ECO:0000313" key="8">
    <source>
        <dbReference type="EMBL" id="CAH7429601.1"/>
    </source>
</evidence>
<keyword evidence="2" id="KW-0677">Repeat</keyword>
<gene>
    <name evidence="8" type="primary">Lmo3</name>
    <name evidence="8" type="ORF">PHOROB_LOCUS16990</name>
</gene>
<dbReference type="Proteomes" id="UP001152836">
    <property type="component" value="Unassembled WGS sequence"/>
</dbReference>
<dbReference type="SMART" id="SM00132">
    <property type="entry name" value="LIM"/>
    <property type="match status" value="1"/>
</dbReference>
<evidence type="ECO:0000256" key="5">
    <source>
        <dbReference type="ARBA" id="ARBA00039224"/>
    </source>
</evidence>
<accession>A0AAV0AAP9</accession>
<organism evidence="8 9">
    <name type="scientific">Phodopus roborovskii</name>
    <name type="common">Roborovski's desert hamster</name>
    <name type="synonym">Cricetulus roborovskii</name>
    <dbReference type="NCBI Taxonomy" id="109678"/>
    <lineage>
        <taxon>Eukaryota</taxon>
        <taxon>Metazoa</taxon>
        <taxon>Chordata</taxon>
        <taxon>Craniata</taxon>
        <taxon>Vertebrata</taxon>
        <taxon>Euteleostomi</taxon>
        <taxon>Mammalia</taxon>
        <taxon>Eutheria</taxon>
        <taxon>Euarchontoglires</taxon>
        <taxon>Glires</taxon>
        <taxon>Rodentia</taxon>
        <taxon>Myomorpha</taxon>
        <taxon>Muroidea</taxon>
        <taxon>Cricetidae</taxon>
        <taxon>Cricetinae</taxon>
        <taxon>Phodopus</taxon>
    </lineage>
</organism>
<dbReference type="PROSITE" id="PS00478">
    <property type="entry name" value="LIM_DOMAIN_1"/>
    <property type="match status" value="1"/>
</dbReference>
<protein>
    <recommendedName>
        <fullName evidence="5">LIM domain only protein 3</fullName>
    </recommendedName>
</protein>
<evidence type="ECO:0000256" key="1">
    <source>
        <dbReference type="ARBA" id="ARBA00022723"/>
    </source>
</evidence>
<dbReference type="InterPro" id="IPR001781">
    <property type="entry name" value="Znf_LIM"/>
</dbReference>
<dbReference type="AlphaFoldDB" id="A0AAV0AAP9"/>
<dbReference type="InterPro" id="IPR050945">
    <property type="entry name" value="LMO_RBTN_TF"/>
</dbReference>
<evidence type="ECO:0000256" key="6">
    <source>
        <dbReference type="PROSITE-ProRule" id="PRU00125"/>
    </source>
</evidence>
<dbReference type="PANTHER" id="PTHR45787">
    <property type="entry name" value="LD11652P"/>
    <property type="match status" value="1"/>
</dbReference>
<name>A0AAV0AAP9_PHORO</name>
<dbReference type="Gene3D" id="2.10.110.10">
    <property type="entry name" value="Cysteine Rich Protein"/>
    <property type="match status" value="1"/>
</dbReference>
<sequence length="75" mass="8514">MLSVQPDTKPKGCAGCNRKIKDRYLLKALDKYWHEDCLKCACCDCRLGELVESGKEKCIHCIAEHFSSVLLKVQL</sequence>
<dbReference type="PANTHER" id="PTHR45787:SF7">
    <property type="entry name" value="LIM DOMAIN ONLY PROTEIN 3"/>
    <property type="match status" value="1"/>
</dbReference>
<dbReference type="GO" id="GO:0005634">
    <property type="term" value="C:nucleus"/>
    <property type="evidence" value="ECO:0007669"/>
    <property type="project" value="TreeGrafter"/>
</dbReference>
<keyword evidence="9" id="KW-1185">Reference proteome</keyword>
<evidence type="ECO:0000256" key="4">
    <source>
        <dbReference type="ARBA" id="ARBA00023038"/>
    </source>
</evidence>
<dbReference type="GO" id="GO:0045944">
    <property type="term" value="P:positive regulation of transcription by RNA polymerase II"/>
    <property type="evidence" value="ECO:0007669"/>
    <property type="project" value="TreeGrafter"/>
</dbReference>
<dbReference type="SUPFAM" id="SSF57716">
    <property type="entry name" value="Glucocorticoid receptor-like (DNA-binding domain)"/>
    <property type="match status" value="1"/>
</dbReference>
<evidence type="ECO:0000259" key="7">
    <source>
        <dbReference type="PROSITE" id="PS50023"/>
    </source>
</evidence>
<keyword evidence="3 6" id="KW-0862">Zinc</keyword>
<evidence type="ECO:0000313" key="9">
    <source>
        <dbReference type="Proteomes" id="UP001152836"/>
    </source>
</evidence>
<dbReference type="EMBL" id="CALSGD010001622">
    <property type="protein sequence ID" value="CAH7429601.1"/>
    <property type="molecule type" value="Genomic_DNA"/>
</dbReference>
<feature type="domain" description="LIM zinc-binding" evidence="7">
    <location>
        <begin position="11"/>
        <end position="72"/>
    </location>
</feature>
<dbReference type="GO" id="GO:0140297">
    <property type="term" value="F:DNA-binding transcription factor binding"/>
    <property type="evidence" value="ECO:0007669"/>
    <property type="project" value="TreeGrafter"/>
</dbReference>
<dbReference type="PROSITE" id="PS50023">
    <property type="entry name" value="LIM_DOMAIN_2"/>
    <property type="match status" value="1"/>
</dbReference>
<dbReference type="Pfam" id="PF00412">
    <property type="entry name" value="LIM"/>
    <property type="match status" value="1"/>
</dbReference>
<keyword evidence="4 6" id="KW-0440">LIM domain</keyword>
<dbReference type="GO" id="GO:0046872">
    <property type="term" value="F:metal ion binding"/>
    <property type="evidence" value="ECO:0007669"/>
    <property type="project" value="UniProtKB-KW"/>
</dbReference>
<keyword evidence="1 6" id="KW-0479">Metal-binding</keyword>
<proteinExistence type="predicted"/>
<comment type="caution">
    <text evidence="8">The sequence shown here is derived from an EMBL/GenBank/DDBJ whole genome shotgun (WGS) entry which is preliminary data.</text>
</comment>
<evidence type="ECO:0000256" key="2">
    <source>
        <dbReference type="ARBA" id="ARBA00022737"/>
    </source>
</evidence>
<reference evidence="8" key="1">
    <citation type="submission" date="2022-06" db="EMBL/GenBank/DDBJ databases">
        <authorList>
            <person name="Andreotti S."/>
            <person name="Wyler E."/>
        </authorList>
    </citation>
    <scope>NUCLEOTIDE SEQUENCE</scope>
</reference>
<evidence type="ECO:0000256" key="3">
    <source>
        <dbReference type="ARBA" id="ARBA00022833"/>
    </source>
</evidence>
<dbReference type="GO" id="GO:0003713">
    <property type="term" value="F:transcription coactivator activity"/>
    <property type="evidence" value="ECO:0007669"/>
    <property type="project" value="TreeGrafter"/>
</dbReference>